<dbReference type="AlphaFoldDB" id="A0ABD1NEF6"/>
<gene>
    <name evidence="1" type="ORF">Fmac_000268</name>
</gene>
<reference evidence="1 2" key="1">
    <citation type="submission" date="2024-08" db="EMBL/GenBank/DDBJ databases">
        <title>Insights into the chromosomal genome structure of Flemingia macrophylla.</title>
        <authorList>
            <person name="Ding Y."/>
            <person name="Zhao Y."/>
            <person name="Bi W."/>
            <person name="Wu M."/>
            <person name="Zhao G."/>
            <person name="Gong Y."/>
            <person name="Li W."/>
            <person name="Zhang P."/>
        </authorList>
    </citation>
    <scope>NUCLEOTIDE SEQUENCE [LARGE SCALE GENOMIC DNA]</scope>
    <source>
        <strain evidence="1">DYQJB</strain>
        <tissue evidence="1">Leaf</tissue>
    </source>
</reference>
<organism evidence="1 2">
    <name type="scientific">Flemingia macrophylla</name>
    <dbReference type="NCBI Taxonomy" id="520843"/>
    <lineage>
        <taxon>Eukaryota</taxon>
        <taxon>Viridiplantae</taxon>
        <taxon>Streptophyta</taxon>
        <taxon>Embryophyta</taxon>
        <taxon>Tracheophyta</taxon>
        <taxon>Spermatophyta</taxon>
        <taxon>Magnoliopsida</taxon>
        <taxon>eudicotyledons</taxon>
        <taxon>Gunneridae</taxon>
        <taxon>Pentapetalae</taxon>
        <taxon>rosids</taxon>
        <taxon>fabids</taxon>
        <taxon>Fabales</taxon>
        <taxon>Fabaceae</taxon>
        <taxon>Papilionoideae</taxon>
        <taxon>50 kb inversion clade</taxon>
        <taxon>NPAAA clade</taxon>
        <taxon>indigoferoid/millettioid clade</taxon>
        <taxon>Phaseoleae</taxon>
        <taxon>Flemingia</taxon>
    </lineage>
</organism>
<keyword evidence="2" id="KW-1185">Reference proteome</keyword>
<evidence type="ECO:0000313" key="2">
    <source>
        <dbReference type="Proteomes" id="UP001603857"/>
    </source>
</evidence>
<evidence type="ECO:0000313" key="1">
    <source>
        <dbReference type="EMBL" id="KAL2346268.1"/>
    </source>
</evidence>
<name>A0ABD1NEF6_9FABA</name>
<protein>
    <submittedName>
        <fullName evidence="1">Uncharacterized protein</fullName>
    </submittedName>
</protein>
<sequence length="367" mass="42681">MTNIVLACCILHNFLRGVENDELLLAEVDRELMEEDMDTMSTQIREENYREGSNAKPYAAKWRVNPIRYYDLMEELWGVDRATGHMARTARQARRNISMQSLRVDLNDDMDYIPEKQSFDPGFDTTYRSSPHMDSYSLGDGTQSVSSAAFGGTGGTSSSWGTKRKTPMVDVLDTQFDKLTTKLDLFADYLGQGNALTQKLYDIAERQVLAIERRNEIINEHVNVMRRTSTFQHSESNIWDMLVNMNLHDEQIMEWLPVQNLQEKKLRRREKENLLPPPKGGAHPRLPSIEDVLNQTRFFIQRDQMIKYGSEFYHRYEGRKLSFPDISEDMQYDRDTTLTSMIRPEMQGRNVRSVGSLNINDRLLHYV</sequence>
<proteinExistence type="predicted"/>
<comment type="caution">
    <text evidence="1">The sequence shown here is derived from an EMBL/GenBank/DDBJ whole genome shotgun (WGS) entry which is preliminary data.</text>
</comment>
<dbReference type="Proteomes" id="UP001603857">
    <property type="component" value="Unassembled WGS sequence"/>
</dbReference>
<accession>A0ABD1NEF6</accession>
<dbReference type="EMBL" id="JBGMDY010000001">
    <property type="protein sequence ID" value="KAL2346268.1"/>
    <property type="molecule type" value="Genomic_DNA"/>
</dbReference>